<dbReference type="AlphaFoldDB" id="A0A1M5TF47"/>
<keyword evidence="1" id="KW-0732">Signal</keyword>
<gene>
    <name evidence="2" type="ORF">SAMN04488109_4038</name>
</gene>
<accession>A0A1M5TF47</accession>
<evidence type="ECO:0000313" key="3">
    <source>
        <dbReference type="Proteomes" id="UP000184212"/>
    </source>
</evidence>
<organism evidence="2 3">
    <name type="scientific">Chryseolinea serpens</name>
    <dbReference type="NCBI Taxonomy" id="947013"/>
    <lineage>
        <taxon>Bacteria</taxon>
        <taxon>Pseudomonadati</taxon>
        <taxon>Bacteroidota</taxon>
        <taxon>Cytophagia</taxon>
        <taxon>Cytophagales</taxon>
        <taxon>Fulvivirgaceae</taxon>
        <taxon>Chryseolinea</taxon>
    </lineage>
</organism>
<feature type="chain" id="PRO_5011979727" evidence="1">
    <location>
        <begin position="19"/>
        <end position="325"/>
    </location>
</feature>
<reference evidence="2 3" key="1">
    <citation type="submission" date="2016-11" db="EMBL/GenBank/DDBJ databases">
        <authorList>
            <person name="Jaros S."/>
            <person name="Januszkiewicz K."/>
            <person name="Wedrychowicz H."/>
        </authorList>
    </citation>
    <scope>NUCLEOTIDE SEQUENCE [LARGE SCALE GENOMIC DNA]</scope>
    <source>
        <strain evidence="2 3">DSM 24574</strain>
    </source>
</reference>
<protein>
    <submittedName>
        <fullName evidence="2">Uncharacterized protein</fullName>
    </submittedName>
</protein>
<proteinExistence type="predicted"/>
<sequence>MKRLLIACFVLVGLSAFSYPISPAPLRTLVIESDYILVGYVMDIRDVLENTNEQQPDSTTGGLSLQEYFQKGYSVDYSIARILVREMLQGEIQESIIELSFEPFMVRPAPDQFRVGTEVLLFLKKNESGEYYTHTPSYGAKTLELPQIEVYKKRIREMQRIMARPDGLDKYMETVEWLVRCAENEATRWEGVYELSPESDFMSYYARNPFEFFRFLLSPEQKERLRTALLTSTETEYNNLGLIDLVYVGKESDDVYQYMFRSLKNLPENSYWYADEFMQRMLYAKSSPEMETLTKSYREAKYEQDVSRRRLKSILNDFIARAGGK</sequence>
<evidence type="ECO:0000313" key="2">
    <source>
        <dbReference type="EMBL" id="SHH49291.1"/>
    </source>
</evidence>
<name>A0A1M5TF47_9BACT</name>
<dbReference type="RefSeq" id="WP_073137612.1">
    <property type="nucleotide sequence ID" value="NZ_FQWQ01000003.1"/>
</dbReference>
<dbReference type="EMBL" id="FQWQ01000003">
    <property type="protein sequence ID" value="SHH49291.1"/>
    <property type="molecule type" value="Genomic_DNA"/>
</dbReference>
<keyword evidence="3" id="KW-1185">Reference proteome</keyword>
<feature type="signal peptide" evidence="1">
    <location>
        <begin position="1"/>
        <end position="18"/>
    </location>
</feature>
<dbReference type="STRING" id="947013.SAMN04488109_4038"/>
<evidence type="ECO:0000256" key="1">
    <source>
        <dbReference type="SAM" id="SignalP"/>
    </source>
</evidence>
<dbReference type="OrthoDB" id="1242034at2"/>
<dbReference type="Proteomes" id="UP000184212">
    <property type="component" value="Unassembled WGS sequence"/>
</dbReference>